<gene>
    <name evidence="8" type="ORF">SCD92_07665</name>
</gene>
<dbReference type="InterPro" id="IPR000297">
    <property type="entry name" value="PPIase_PpiC"/>
</dbReference>
<comment type="catalytic activity">
    <reaction evidence="1">
        <text>[protein]-peptidylproline (omega=180) = [protein]-peptidylproline (omega=0)</text>
        <dbReference type="Rhea" id="RHEA:16237"/>
        <dbReference type="Rhea" id="RHEA-COMP:10747"/>
        <dbReference type="Rhea" id="RHEA-COMP:10748"/>
        <dbReference type="ChEBI" id="CHEBI:83833"/>
        <dbReference type="ChEBI" id="CHEBI:83834"/>
        <dbReference type="EC" id="5.2.1.8"/>
    </reaction>
</comment>
<evidence type="ECO:0000256" key="6">
    <source>
        <dbReference type="SAM" id="SignalP"/>
    </source>
</evidence>
<evidence type="ECO:0000256" key="5">
    <source>
        <dbReference type="PROSITE-ProRule" id="PRU00278"/>
    </source>
</evidence>
<evidence type="ECO:0000256" key="4">
    <source>
        <dbReference type="ARBA" id="ARBA00023110"/>
    </source>
</evidence>
<dbReference type="PROSITE" id="PS50198">
    <property type="entry name" value="PPIC_PPIASE_2"/>
    <property type="match status" value="1"/>
</dbReference>
<dbReference type="PANTHER" id="PTHR47245:SF2">
    <property type="entry name" value="PEPTIDYL-PROLYL CIS-TRANS ISOMERASE HP_0175-RELATED"/>
    <property type="match status" value="1"/>
</dbReference>
<dbReference type="RefSeq" id="WP_302721471.1">
    <property type="nucleotide sequence ID" value="NZ_JAULRU010000319.1"/>
</dbReference>
<organism evidence="8 9">
    <name type="scientific">Gilvimarinus gilvus</name>
    <dbReference type="NCBI Taxonomy" id="3058038"/>
    <lineage>
        <taxon>Bacteria</taxon>
        <taxon>Pseudomonadati</taxon>
        <taxon>Pseudomonadota</taxon>
        <taxon>Gammaproteobacteria</taxon>
        <taxon>Cellvibrionales</taxon>
        <taxon>Cellvibrionaceae</taxon>
        <taxon>Gilvimarinus</taxon>
    </lineage>
</organism>
<keyword evidence="9" id="KW-1185">Reference proteome</keyword>
<keyword evidence="5 8" id="KW-0413">Isomerase</keyword>
<evidence type="ECO:0000259" key="7">
    <source>
        <dbReference type="PROSITE" id="PS50198"/>
    </source>
</evidence>
<evidence type="ECO:0000256" key="1">
    <source>
        <dbReference type="ARBA" id="ARBA00000971"/>
    </source>
</evidence>
<keyword evidence="8" id="KW-0012">Acyltransferase</keyword>
<dbReference type="EC" id="5.2.1.8" evidence="3"/>
<accession>A0ABU4S064</accession>
<dbReference type="PROSITE" id="PS01096">
    <property type="entry name" value="PPIC_PPIASE_1"/>
    <property type="match status" value="1"/>
</dbReference>
<dbReference type="Proteomes" id="UP001273505">
    <property type="component" value="Unassembled WGS sequence"/>
</dbReference>
<evidence type="ECO:0000256" key="2">
    <source>
        <dbReference type="ARBA" id="ARBA00007656"/>
    </source>
</evidence>
<dbReference type="EMBL" id="JAXAFO010000010">
    <property type="protein sequence ID" value="MDX6849233.1"/>
    <property type="molecule type" value="Genomic_DNA"/>
</dbReference>
<evidence type="ECO:0000313" key="8">
    <source>
        <dbReference type="EMBL" id="MDX6849233.1"/>
    </source>
</evidence>
<dbReference type="GO" id="GO:0016746">
    <property type="term" value="F:acyltransferase activity"/>
    <property type="evidence" value="ECO:0007669"/>
    <property type="project" value="UniProtKB-KW"/>
</dbReference>
<name>A0ABU4S064_9GAMM</name>
<dbReference type="InterPro" id="IPR023058">
    <property type="entry name" value="PPIase_PpiC_CS"/>
</dbReference>
<dbReference type="InterPro" id="IPR050245">
    <property type="entry name" value="PrsA_foldase"/>
</dbReference>
<keyword evidence="4 5" id="KW-0697">Rotamase</keyword>
<evidence type="ECO:0000256" key="3">
    <source>
        <dbReference type="ARBA" id="ARBA00013194"/>
    </source>
</evidence>
<keyword evidence="6" id="KW-0732">Signal</keyword>
<dbReference type="Gene3D" id="3.10.50.40">
    <property type="match status" value="1"/>
</dbReference>
<protein>
    <recommendedName>
        <fullName evidence="3">peptidylprolyl isomerase</fullName>
        <ecNumber evidence="3">5.2.1.8</ecNumber>
    </recommendedName>
</protein>
<feature type="chain" id="PRO_5045332406" description="peptidylprolyl isomerase" evidence="6">
    <location>
        <begin position="24"/>
        <end position="313"/>
    </location>
</feature>
<reference evidence="8 9" key="1">
    <citation type="submission" date="2023-11" db="EMBL/GenBank/DDBJ databases">
        <title>Gilvimarinus fulvus sp. nov., isolated from the surface of Kelp.</title>
        <authorList>
            <person name="Sun Y.Y."/>
            <person name="Gong Y."/>
            <person name="Du Z.J."/>
        </authorList>
    </citation>
    <scope>NUCLEOTIDE SEQUENCE [LARGE SCALE GENOMIC DNA]</scope>
    <source>
        <strain evidence="8 9">SDUM040013</strain>
    </source>
</reference>
<feature type="signal peptide" evidence="6">
    <location>
        <begin position="1"/>
        <end position="23"/>
    </location>
</feature>
<dbReference type="SUPFAM" id="SSF54534">
    <property type="entry name" value="FKBP-like"/>
    <property type="match status" value="1"/>
</dbReference>
<sequence>MLVRSLRRFLVLGVCLLPLKGMADTPVVLAELDGIAVTNLDVERYLAFQRPDAEIRELLGRPNAVMQYVQNILIVRSMAKQAQQNGLGIDQDQLAWQTEYQRASWDAARLQANVVSQARDNVDWEALAKEKYLAEPERFARSPRVNASHILISTDEKSDEQALREIEAIHQRALAGEDFAELAKELSDDKGSGAAGGELGFFKANKMVKPFSEAAFALENEGDISAPVKTRYGYHIIKLNRKDTLKKDPFIAVKGKLIEELRRQMASEASEQLVTEIRTSTLEADIDHEAVAALEAKYGAETKNSAPATENVK</sequence>
<dbReference type="Pfam" id="PF00639">
    <property type="entry name" value="Rotamase"/>
    <property type="match status" value="1"/>
</dbReference>
<dbReference type="PANTHER" id="PTHR47245">
    <property type="entry name" value="PEPTIDYLPROLYL ISOMERASE"/>
    <property type="match status" value="1"/>
</dbReference>
<feature type="domain" description="PpiC" evidence="7">
    <location>
        <begin position="142"/>
        <end position="241"/>
    </location>
</feature>
<proteinExistence type="inferred from homology"/>
<comment type="similarity">
    <text evidence="2">Belongs to the PpiC/parvulin rotamase family.</text>
</comment>
<evidence type="ECO:0000313" key="9">
    <source>
        <dbReference type="Proteomes" id="UP001273505"/>
    </source>
</evidence>
<keyword evidence="8" id="KW-0808">Transferase</keyword>
<dbReference type="GO" id="GO:0003755">
    <property type="term" value="F:peptidyl-prolyl cis-trans isomerase activity"/>
    <property type="evidence" value="ECO:0007669"/>
    <property type="project" value="UniProtKB-EC"/>
</dbReference>
<comment type="caution">
    <text evidence="8">The sequence shown here is derived from an EMBL/GenBank/DDBJ whole genome shotgun (WGS) entry which is preliminary data.</text>
</comment>
<dbReference type="InterPro" id="IPR046357">
    <property type="entry name" value="PPIase_dom_sf"/>
</dbReference>